<proteinExistence type="predicted"/>
<evidence type="ECO:0000256" key="1">
    <source>
        <dbReference type="SAM" id="Phobius"/>
    </source>
</evidence>
<feature type="transmembrane region" description="Helical" evidence="1">
    <location>
        <begin position="5"/>
        <end position="24"/>
    </location>
</feature>
<dbReference type="OrthoDB" id="5877222at2759"/>
<comment type="caution">
    <text evidence="2">The sequence shown here is derived from an EMBL/GenBank/DDBJ whole genome shotgun (WGS) entry which is preliminary data.</text>
</comment>
<feature type="transmembrane region" description="Helical" evidence="1">
    <location>
        <begin position="30"/>
        <end position="54"/>
    </location>
</feature>
<dbReference type="Proteomes" id="UP000230233">
    <property type="component" value="Chromosome V"/>
</dbReference>
<dbReference type="Pfam" id="PF10318">
    <property type="entry name" value="7TM_GPCR_Srh"/>
    <property type="match status" value="1"/>
</dbReference>
<dbReference type="AlphaFoldDB" id="A0A2G5TRE7"/>
<keyword evidence="1" id="KW-0812">Transmembrane</keyword>
<dbReference type="STRING" id="1611254.A0A2G5TRE7"/>
<name>A0A2G5TRE7_9PELO</name>
<organism evidence="2 3">
    <name type="scientific">Caenorhabditis nigoni</name>
    <dbReference type="NCBI Taxonomy" id="1611254"/>
    <lineage>
        <taxon>Eukaryota</taxon>
        <taxon>Metazoa</taxon>
        <taxon>Ecdysozoa</taxon>
        <taxon>Nematoda</taxon>
        <taxon>Chromadorea</taxon>
        <taxon>Rhabditida</taxon>
        <taxon>Rhabditina</taxon>
        <taxon>Rhabditomorpha</taxon>
        <taxon>Rhabditoidea</taxon>
        <taxon>Rhabditidae</taxon>
        <taxon>Peloderinae</taxon>
        <taxon>Caenorhabditis</taxon>
    </lineage>
</organism>
<protein>
    <recommendedName>
        <fullName evidence="4">G-protein coupled receptors family 1 profile domain-containing protein</fullName>
    </recommendedName>
</protein>
<reference evidence="3" key="1">
    <citation type="submission" date="2017-10" db="EMBL/GenBank/DDBJ databases">
        <title>Rapid genome shrinkage in a self-fertile nematode reveals novel sperm competition proteins.</title>
        <authorList>
            <person name="Yin D."/>
            <person name="Schwarz E.M."/>
            <person name="Thomas C.G."/>
            <person name="Felde R.L."/>
            <person name="Korf I.F."/>
            <person name="Cutter A.D."/>
            <person name="Schartner C.M."/>
            <person name="Ralston E.J."/>
            <person name="Meyer B.J."/>
            <person name="Haag E.S."/>
        </authorList>
    </citation>
    <scope>NUCLEOTIDE SEQUENCE [LARGE SCALE GENOMIC DNA]</scope>
    <source>
        <strain evidence="3">JU1422</strain>
    </source>
</reference>
<evidence type="ECO:0008006" key="4">
    <source>
        <dbReference type="Google" id="ProtNLM"/>
    </source>
</evidence>
<gene>
    <name evidence="2" type="primary">Cnig_chr_V.g21318</name>
    <name evidence="2" type="ORF">B9Z55_021318</name>
</gene>
<evidence type="ECO:0000313" key="2">
    <source>
        <dbReference type="EMBL" id="PIC29890.1"/>
    </source>
</evidence>
<sequence length="84" mass="9618">MCIQICLPFTVIGVPAVYFLYVFASGHFDLVLNYFCTISITSHGAFSTIVMLIVHEPYRIATLQFLRIRRIQTPKPVRICYVSC</sequence>
<dbReference type="InterPro" id="IPR019422">
    <property type="entry name" value="7TM_GPCR_serpentine_rcpt_Srh"/>
</dbReference>
<accession>A0A2G5TRE7</accession>
<keyword evidence="1" id="KW-1133">Transmembrane helix</keyword>
<evidence type="ECO:0000313" key="3">
    <source>
        <dbReference type="Proteomes" id="UP000230233"/>
    </source>
</evidence>
<dbReference type="EMBL" id="PDUG01000005">
    <property type="protein sequence ID" value="PIC29890.1"/>
    <property type="molecule type" value="Genomic_DNA"/>
</dbReference>
<keyword evidence="1" id="KW-0472">Membrane</keyword>
<keyword evidence="3" id="KW-1185">Reference proteome</keyword>